<evidence type="ECO:0000313" key="3">
    <source>
        <dbReference type="EMBL" id="GAA3656655.1"/>
    </source>
</evidence>
<proteinExistence type="inferred from homology"/>
<dbReference type="InterPro" id="IPR020569">
    <property type="entry name" value="UPF0029_Impact_CS"/>
</dbReference>
<dbReference type="RefSeq" id="WP_221858920.1">
    <property type="nucleotide sequence ID" value="NZ_BAAAYV010000006.1"/>
</dbReference>
<organism evidence="3 4">
    <name type="scientific">Microbacterium marinilacus</name>
    <dbReference type="NCBI Taxonomy" id="415209"/>
    <lineage>
        <taxon>Bacteria</taxon>
        <taxon>Bacillati</taxon>
        <taxon>Actinomycetota</taxon>
        <taxon>Actinomycetes</taxon>
        <taxon>Micrococcales</taxon>
        <taxon>Microbacteriaceae</taxon>
        <taxon>Microbacterium</taxon>
    </lineage>
</organism>
<comment type="caution">
    <text evidence="3">The sequence shown here is derived from an EMBL/GenBank/DDBJ whole genome shotgun (WGS) entry which is preliminary data.</text>
</comment>
<dbReference type="SUPFAM" id="SSF54211">
    <property type="entry name" value="Ribosomal protein S5 domain 2-like"/>
    <property type="match status" value="1"/>
</dbReference>
<dbReference type="InterPro" id="IPR015796">
    <property type="entry name" value="Impact_YigZ-like"/>
</dbReference>
<accession>A0ABP7BEJ7</accession>
<dbReference type="InterPro" id="IPR020568">
    <property type="entry name" value="Ribosomal_Su5_D2-typ_SF"/>
</dbReference>
<evidence type="ECO:0000313" key="4">
    <source>
        <dbReference type="Proteomes" id="UP001410795"/>
    </source>
</evidence>
<dbReference type="Gene3D" id="3.30.230.30">
    <property type="entry name" value="Impact, N-terminal domain"/>
    <property type="match status" value="1"/>
</dbReference>
<dbReference type="PROSITE" id="PS00910">
    <property type="entry name" value="UPF0029"/>
    <property type="match status" value="1"/>
</dbReference>
<dbReference type="PANTHER" id="PTHR16301:SF20">
    <property type="entry name" value="IMPACT FAMILY MEMBER YIGZ"/>
    <property type="match status" value="1"/>
</dbReference>
<dbReference type="Proteomes" id="UP001410795">
    <property type="component" value="Unassembled WGS sequence"/>
</dbReference>
<dbReference type="InterPro" id="IPR023582">
    <property type="entry name" value="Impact"/>
</dbReference>
<dbReference type="Pfam" id="PF01205">
    <property type="entry name" value="Impact_N"/>
    <property type="match status" value="1"/>
</dbReference>
<dbReference type="InterPro" id="IPR001498">
    <property type="entry name" value="Impact_N"/>
</dbReference>
<name>A0ABP7BEJ7_9MICO</name>
<feature type="domain" description="Impact N-terminal" evidence="2">
    <location>
        <begin position="19"/>
        <end position="124"/>
    </location>
</feature>
<evidence type="ECO:0000256" key="1">
    <source>
        <dbReference type="ARBA" id="ARBA00007665"/>
    </source>
</evidence>
<dbReference type="PANTHER" id="PTHR16301">
    <property type="entry name" value="IMPACT-RELATED"/>
    <property type="match status" value="1"/>
</dbReference>
<sequence>MTAYPSTIARPVEHELVIRKSRFLTHTAPVGSVADADEFIAGVRKRYWDARHNCTAMVTGLRGEQARSNDDGEPSGTAGVPMLEVLRQRRLTDLAVVVTRYFGGIKLGAGGLVRAYSSAVSECLDDAALVERQELTEVMLAVDHADAGRVDNLLRDWVGGGAGALGEPDYAARATLRAWVPAARLPELADAAASWSGGALVPEAGAVRVVDVPA</sequence>
<dbReference type="EMBL" id="BAAAYV010000006">
    <property type="protein sequence ID" value="GAA3656655.1"/>
    <property type="molecule type" value="Genomic_DNA"/>
</dbReference>
<comment type="similarity">
    <text evidence="1">Belongs to the IMPACT family.</text>
</comment>
<keyword evidence="4" id="KW-1185">Reference proteome</keyword>
<dbReference type="NCBIfam" id="TIGR00257">
    <property type="entry name" value="IMPACT_YIGZ"/>
    <property type="match status" value="1"/>
</dbReference>
<evidence type="ECO:0000259" key="2">
    <source>
        <dbReference type="Pfam" id="PF01205"/>
    </source>
</evidence>
<reference evidence="4" key="1">
    <citation type="journal article" date="2019" name="Int. J. Syst. Evol. Microbiol.">
        <title>The Global Catalogue of Microorganisms (GCM) 10K type strain sequencing project: providing services to taxonomists for standard genome sequencing and annotation.</title>
        <authorList>
            <consortium name="The Broad Institute Genomics Platform"/>
            <consortium name="The Broad Institute Genome Sequencing Center for Infectious Disease"/>
            <person name="Wu L."/>
            <person name="Ma J."/>
        </authorList>
    </citation>
    <scope>NUCLEOTIDE SEQUENCE [LARGE SCALE GENOMIC DNA]</scope>
    <source>
        <strain evidence="4">JCM 16546</strain>
    </source>
</reference>
<dbReference type="InterPro" id="IPR036956">
    <property type="entry name" value="Impact_N_sf"/>
</dbReference>
<gene>
    <name evidence="3" type="ORF">GCM10022202_16160</name>
</gene>
<protein>
    <submittedName>
        <fullName evidence="3">YigZ family protein</fullName>
    </submittedName>
</protein>